<feature type="coiled-coil region" evidence="1">
    <location>
        <begin position="419"/>
        <end position="446"/>
    </location>
</feature>
<feature type="region of interest" description="Disordered" evidence="2">
    <location>
        <begin position="1"/>
        <end position="21"/>
    </location>
</feature>
<evidence type="ECO:0000313" key="4">
    <source>
        <dbReference type="Proteomes" id="UP000574761"/>
    </source>
</evidence>
<feature type="coiled-coil region" evidence="1">
    <location>
        <begin position="127"/>
        <end position="154"/>
    </location>
</feature>
<feature type="compositionally biased region" description="Basic and acidic residues" evidence="2">
    <location>
        <begin position="1"/>
        <end position="12"/>
    </location>
</feature>
<reference evidence="3 4" key="1">
    <citation type="submission" date="2020-08" db="EMBL/GenBank/DDBJ databases">
        <title>Genomic Encyclopedia of Type Strains, Phase IV (KMG-IV): sequencing the most valuable type-strain genomes for metagenomic binning, comparative biology and taxonomic classification.</title>
        <authorList>
            <person name="Goeker M."/>
        </authorList>
    </citation>
    <scope>NUCLEOTIDE SEQUENCE [LARGE SCALE GENOMIC DNA]</scope>
    <source>
        <strain evidence="3 4">DSM 100211</strain>
    </source>
</reference>
<keyword evidence="1" id="KW-0175">Coiled coil</keyword>
<sequence>MNLFRRSEDSGRHAGNPATRYLPDGIGIPISAAPSVDPVAPAASADPLDFEAFGLALEENKQSSEELVTTLALVQDRVSTLVTGHARLLSEVGGLRSECNRLGSLLEHETGTRRRLEQDNGRLASDSKEVRASNAQLRVEIDAIRQEFVKLQALHGVTCEELSIVEMRLADAEREMSDRSGQFDEANALMKRTQRELEVRSRELSALREKLDVESTAHQLLIETSRRETAAQAREITRVNEEKSQLKNTLTQQETLVRSLQASVTGLRQEITVLEEKNRNLEEELEGVQNATALQIAHMNTRQEAIGSKADLAEKLLATANGRNRMTDEELRTTRAELKRLKSDAHSTTARAERLADELTRARSAGSESENARRDLAMQNSELSLKLREFEGVRNQRDRDWEEARRDMETRADSDRHEISQLRTSLEIAKSEIRQLRTDRAILTGQLEAARGNRAGNVPAPLRQESDLEPVPSVSRTGTSQPIIDISENSLRGRAAPGDASAIGDRLQTMDVSELPPAE</sequence>
<feature type="region of interest" description="Disordered" evidence="2">
    <location>
        <begin position="453"/>
        <end position="519"/>
    </location>
</feature>
<protein>
    <submittedName>
        <fullName evidence="3">Chromosome segregation ATPase</fullName>
    </submittedName>
</protein>
<evidence type="ECO:0000256" key="1">
    <source>
        <dbReference type="SAM" id="Coils"/>
    </source>
</evidence>
<dbReference type="AlphaFoldDB" id="A0A7W6D9U4"/>
<evidence type="ECO:0000313" key="3">
    <source>
        <dbReference type="EMBL" id="MBB3974939.1"/>
    </source>
</evidence>
<dbReference type="RefSeq" id="WP_246422216.1">
    <property type="nucleotide sequence ID" value="NZ_JACIEE010000001.1"/>
</dbReference>
<evidence type="ECO:0000256" key="2">
    <source>
        <dbReference type="SAM" id="MobiDB-lite"/>
    </source>
</evidence>
<comment type="caution">
    <text evidence="3">The sequence shown here is derived from an EMBL/GenBank/DDBJ whole genome shotgun (WGS) entry which is preliminary data.</text>
</comment>
<gene>
    <name evidence="3" type="ORF">GGQ64_000115</name>
</gene>
<dbReference type="EMBL" id="JACIEE010000001">
    <property type="protein sequence ID" value="MBB3974939.1"/>
    <property type="molecule type" value="Genomic_DNA"/>
</dbReference>
<keyword evidence="4" id="KW-1185">Reference proteome</keyword>
<feature type="coiled-coil region" evidence="1">
    <location>
        <begin position="236"/>
        <end position="294"/>
    </location>
</feature>
<dbReference type="Proteomes" id="UP000574761">
    <property type="component" value="Unassembled WGS sequence"/>
</dbReference>
<accession>A0A7W6D9U4</accession>
<feature type="compositionally biased region" description="Basic and acidic residues" evidence="2">
    <location>
        <begin position="342"/>
        <end position="361"/>
    </location>
</feature>
<feature type="compositionally biased region" description="Polar residues" evidence="2">
    <location>
        <begin position="474"/>
        <end position="490"/>
    </location>
</feature>
<feature type="region of interest" description="Disordered" evidence="2">
    <location>
        <begin position="342"/>
        <end position="377"/>
    </location>
</feature>
<name>A0A7W6D9U4_9HYPH</name>
<organism evidence="3 4">
    <name type="scientific">Mycoplana azooxidifex</name>
    <dbReference type="NCBI Taxonomy" id="1636188"/>
    <lineage>
        <taxon>Bacteria</taxon>
        <taxon>Pseudomonadati</taxon>
        <taxon>Pseudomonadota</taxon>
        <taxon>Alphaproteobacteria</taxon>
        <taxon>Hyphomicrobiales</taxon>
        <taxon>Rhizobiaceae</taxon>
        <taxon>Mycoplana</taxon>
    </lineage>
</organism>
<proteinExistence type="predicted"/>